<gene>
    <name evidence="8" type="ORF">POPTR_011G118066v4</name>
</gene>
<evidence type="ECO:0000256" key="2">
    <source>
        <dbReference type="ARBA" id="ARBA00022614"/>
    </source>
</evidence>
<dbReference type="SUPFAM" id="SSF52540">
    <property type="entry name" value="P-loop containing nucleoside triphosphate hydrolases"/>
    <property type="match status" value="1"/>
</dbReference>
<evidence type="ECO:0000256" key="1">
    <source>
        <dbReference type="ARBA" id="ARBA00008894"/>
    </source>
</evidence>
<sequence>MAAAPPAVAVDGGMAAAKVASQAYLETKAVKDTRVLIADLCKQFYSLGWVSGTGGSITIKAHDDSIPKRQQLILMSPSVVQKERMEPEDMYVLATNGSILSSPSPKPYPHKPPKCSDFAPFFLKAYDMRHAGAVIHSHGIESCLVTMVNLLSKEFRITHMEMIKGIQGHGYYDELVVPIIENTAHENELTGSLAKAVCSFVC</sequence>
<dbReference type="Gene3D" id="3.80.10.10">
    <property type="entry name" value="Ribonuclease Inhibitor"/>
    <property type="match status" value="1"/>
</dbReference>
<dbReference type="InterPro" id="IPR042197">
    <property type="entry name" value="Apaf_helical"/>
</dbReference>
<keyword evidence="6" id="KW-0067">ATP-binding</keyword>
<dbReference type="PANTHER" id="PTHR33463:SF187">
    <property type="entry name" value="AND NB-ARC DOMAIN DISEASE RESISTANCE PROTEIN, PUTATIVE-RELATED"/>
    <property type="match status" value="1"/>
</dbReference>
<proteinExistence type="inferred from homology"/>
<dbReference type="GO" id="GO:0005524">
    <property type="term" value="F:ATP binding"/>
    <property type="evidence" value="ECO:0007669"/>
    <property type="project" value="UniProtKB-KW"/>
</dbReference>
<evidence type="ECO:0000256" key="3">
    <source>
        <dbReference type="ARBA" id="ARBA00022737"/>
    </source>
</evidence>
<dbReference type="FunFam" id="3.40.50.300:FF:001091">
    <property type="entry name" value="Probable disease resistance protein At1g61300"/>
    <property type="match status" value="1"/>
</dbReference>
<name>A0A2K1YJA9_POPTR</name>
<dbReference type="PRINTS" id="PR00364">
    <property type="entry name" value="DISEASERSIST"/>
</dbReference>
<evidence type="ECO:0000313" key="9">
    <source>
        <dbReference type="Proteomes" id="UP000006729"/>
    </source>
</evidence>
<dbReference type="SUPFAM" id="SSF52058">
    <property type="entry name" value="L domain-like"/>
    <property type="match status" value="1"/>
</dbReference>
<keyword evidence="5" id="KW-0611">Plant defense</keyword>
<dbReference type="Pfam" id="PF13855">
    <property type="entry name" value="LRR_8"/>
    <property type="match status" value="1"/>
</dbReference>
<evidence type="ECO:0000256" key="4">
    <source>
        <dbReference type="ARBA" id="ARBA00022741"/>
    </source>
</evidence>
<dbReference type="InterPro" id="IPR050905">
    <property type="entry name" value="Plant_NBS-LRR"/>
</dbReference>
<dbReference type="InterPro" id="IPR002182">
    <property type="entry name" value="NB-ARC"/>
</dbReference>
<comment type="similarity">
    <text evidence="1">Belongs to the disease resistance NB-LRR family.</text>
</comment>
<evidence type="ECO:0000256" key="5">
    <source>
        <dbReference type="ARBA" id="ARBA00022821"/>
    </source>
</evidence>
<evidence type="ECO:0000259" key="7">
    <source>
        <dbReference type="Pfam" id="PF00931"/>
    </source>
</evidence>
<dbReference type="InterPro" id="IPR032675">
    <property type="entry name" value="LRR_dom_sf"/>
</dbReference>
<dbReference type="AlphaFoldDB" id="A0A2K1YJA9"/>
<dbReference type="InterPro" id="IPR003591">
    <property type="entry name" value="Leu-rich_rpt_typical-subtyp"/>
</dbReference>
<dbReference type="InterPro" id="IPR001611">
    <property type="entry name" value="Leu-rich_rpt"/>
</dbReference>
<organism evidence="8 9">
    <name type="scientific">Populus trichocarpa</name>
    <name type="common">Western balsam poplar</name>
    <name type="synonym">Populus balsamifera subsp. trichocarpa</name>
    <dbReference type="NCBI Taxonomy" id="3694"/>
    <lineage>
        <taxon>Eukaryota</taxon>
        <taxon>Viridiplantae</taxon>
        <taxon>Streptophyta</taxon>
        <taxon>Embryophyta</taxon>
        <taxon>Tracheophyta</taxon>
        <taxon>Spermatophyta</taxon>
        <taxon>Magnoliopsida</taxon>
        <taxon>eudicotyledons</taxon>
        <taxon>Gunneridae</taxon>
        <taxon>Pentapetalae</taxon>
        <taxon>rosids</taxon>
        <taxon>fabids</taxon>
        <taxon>Malpighiales</taxon>
        <taxon>Salicaceae</taxon>
        <taxon>Saliceae</taxon>
        <taxon>Populus</taxon>
    </lineage>
</organism>
<keyword evidence="2" id="KW-0433">Leucine-rich repeat</keyword>
<keyword evidence="4" id="KW-0547">Nucleotide-binding</keyword>
<dbReference type="Pfam" id="PF00931">
    <property type="entry name" value="NB-ARC"/>
    <property type="match status" value="1"/>
</dbReference>
<dbReference type="EMBL" id="CM009300">
    <property type="protein sequence ID" value="PNT13108.2"/>
    <property type="molecule type" value="Genomic_DNA"/>
</dbReference>
<comment type="caution">
    <text evidence="8">The sequence shown here is derived from an EMBL/GenBank/DDBJ whole genome shotgun (WGS) entry which is preliminary data.</text>
</comment>
<dbReference type="Proteomes" id="UP000006729">
    <property type="component" value="Chromosome 11"/>
</dbReference>
<dbReference type="GO" id="GO:0098542">
    <property type="term" value="P:defense response to other organism"/>
    <property type="evidence" value="ECO:0000318"/>
    <property type="project" value="GO_Central"/>
</dbReference>
<protein>
    <recommendedName>
        <fullName evidence="7">NB-ARC domain-containing protein</fullName>
    </recommendedName>
</protein>
<dbReference type="InterPro" id="IPR027417">
    <property type="entry name" value="P-loop_NTPase"/>
</dbReference>
<dbReference type="SMART" id="SM00369">
    <property type="entry name" value="LRR_TYP"/>
    <property type="match status" value="3"/>
</dbReference>
<dbReference type="Gene3D" id="1.10.8.430">
    <property type="entry name" value="Helical domain of apoptotic protease-activating factors"/>
    <property type="match status" value="1"/>
</dbReference>
<dbReference type="InParanoid" id="A0A2K1YJA9"/>
<keyword evidence="9" id="KW-1185">Reference proteome</keyword>
<keyword evidence="3" id="KW-0677">Repeat</keyword>
<reference evidence="8 9" key="1">
    <citation type="journal article" date="2006" name="Science">
        <title>The genome of black cottonwood, Populus trichocarpa (Torr. &amp; Gray).</title>
        <authorList>
            <person name="Tuskan G.A."/>
            <person name="Difazio S."/>
            <person name="Jansson S."/>
            <person name="Bohlmann J."/>
            <person name="Grigoriev I."/>
            <person name="Hellsten U."/>
            <person name="Putnam N."/>
            <person name="Ralph S."/>
            <person name="Rombauts S."/>
            <person name="Salamov A."/>
            <person name="Schein J."/>
            <person name="Sterck L."/>
            <person name="Aerts A."/>
            <person name="Bhalerao R.R."/>
            <person name="Bhalerao R.P."/>
            <person name="Blaudez D."/>
            <person name="Boerjan W."/>
            <person name="Brun A."/>
            <person name="Brunner A."/>
            <person name="Busov V."/>
            <person name="Campbell M."/>
            <person name="Carlson J."/>
            <person name="Chalot M."/>
            <person name="Chapman J."/>
            <person name="Chen G.L."/>
            <person name="Cooper D."/>
            <person name="Coutinho P.M."/>
            <person name="Couturier J."/>
            <person name="Covert S."/>
            <person name="Cronk Q."/>
            <person name="Cunningham R."/>
            <person name="Davis J."/>
            <person name="Degroeve S."/>
            <person name="Dejardin A."/>
            <person name="Depamphilis C."/>
            <person name="Detter J."/>
            <person name="Dirks B."/>
            <person name="Dubchak I."/>
            <person name="Duplessis S."/>
            <person name="Ehlting J."/>
            <person name="Ellis B."/>
            <person name="Gendler K."/>
            <person name="Goodstein D."/>
            <person name="Gribskov M."/>
            <person name="Grimwood J."/>
            <person name="Groover A."/>
            <person name="Gunter L."/>
            <person name="Hamberger B."/>
            <person name="Heinze B."/>
            <person name="Helariutta Y."/>
            <person name="Henrissat B."/>
            <person name="Holligan D."/>
            <person name="Holt R."/>
            <person name="Huang W."/>
            <person name="Islam-Faridi N."/>
            <person name="Jones S."/>
            <person name="Jones-Rhoades M."/>
            <person name="Jorgensen R."/>
            <person name="Joshi C."/>
            <person name="Kangasjarvi J."/>
            <person name="Karlsson J."/>
            <person name="Kelleher C."/>
            <person name="Kirkpatrick R."/>
            <person name="Kirst M."/>
            <person name="Kohler A."/>
            <person name="Kalluri U."/>
            <person name="Larimer F."/>
            <person name="Leebens-Mack J."/>
            <person name="Leple J.C."/>
            <person name="Locascio P."/>
            <person name="Lou Y."/>
            <person name="Lucas S."/>
            <person name="Martin F."/>
            <person name="Montanini B."/>
            <person name="Napoli C."/>
            <person name="Nelson D.R."/>
            <person name="Nelson C."/>
            <person name="Nieminen K."/>
            <person name="Nilsson O."/>
            <person name="Pereda V."/>
            <person name="Peter G."/>
            <person name="Philippe R."/>
            <person name="Pilate G."/>
            <person name="Poliakov A."/>
            <person name="Razumovskaya J."/>
            <person name="Richardson P."/>
            <person name="Rinaldi C."/>
            <person name="Ritland K."/>
            <person name="Rouze P."/>
            <person name="Ryaboy D."/>
            <person name="Schmutz J."/>
            <person name="Schrader J."/>
            <person name="Segerman B."/>
            <person name="Shin H."/>
            <person name="Siddiqui A."/>
            <person name="Sterky F."/>
            <person name="Terry A."/>
            <person name="Tsai C.J."/>
            <person name="Uberbacher E."/>
            <person name="Unneberg P."/>
            <person name="Vahala J."/>
            <person name="Wall K."/>
            <person name="Wessler S."/>
            <person name="Yang G."/>
            <person name="Yin T."/>
            <person name="Douglas C."/>
            <person name="Marra M."/>
            <person name="Sandberg G."/>
            <person name="Van de Peer Y."/>
            <person name="Rokhsar D."/>
        </authorList>
    </citation>
    <scope>NUCLEOTIDE SEQUENCE [LARGE SCALE GENOMIC DNA]</scope>
    <source>
        <strain evidence="9">cv. Nisqually</strain>
    </source>
</reference>
<evidence type="ECO:0000313" key="8">
    <source>
        <dbReference type="EMBL" id="PNT13108.2"/>
    </source>
</evidence>
<dbReference type="PANTHER" id="PTHR33463">
    <property type="entry name" value="NB-ARC DOMAIN-CONTAINING PROTEIN-RELATED"/>
    <property type="match status" value="1"/>
</dbReference>
<dbReference type="GO" id="GO:0043531">
    <property type="term" value="F:ADP binding"/>
    <property type="evidence" value="ECO:0007669"/>
    <property type="project" value="InterPro"/>
</dbReference>
<dbReference type="Gene3D" id="3.40.50.300">
    <property type="entry name" value="P-loop containing nucleotide triphosphate hydrolases"/>
    <property type="match status" value="1"/>
</dbReference>
<accession>A0A2K1YJA9</accession>
<evidence type="ECO:0000256" key="6">
    <source>
        <dbReference type="ARBA" id="ARBA00022840"/>
    </source>
</evidence>